<accession>A0A914VLD1</accession>
<sequence length="120" mass="13206">MREDARDTDGEGADMVSAKCDVMMLHYQLHPALVVGYYGISTFTAVDLDVEGLKSLLAHQAKSPVPLCECWDVGDEQMHLWYYACFGIELLVVGDELVAASLQVASERASEAHNRGDTTR</sequence>
<proteinExistence type="predicted"/>
<name>A0A914VLD1_9BILA</name>
<keyword evidence="1" id="KW-1185">Reference proteome</keyword>
<organism evidence="1 2">
    <name type="scientific">Plectus sambesii</name>
    <dbReference type="NCBI Taxonomy" id="2011161"/>
    <lineage>
        <taxon>Eukaryota</taxon>
        <taxon>Metazoa</taxon>
        <taxon>Ecdysozoa</taxon>
        <taxon>Nematoda</taxon>
        <taxon>Chromadorea</taxon>
        <taxon>Plectida</taxon>
        <taxon>Plectina</taxon>
        <taxon>Plectoidea</taxon>
        <taxon>Plectidae</taxon>
        <taxon>Plectus</taxon>
    </lineage>
</organism>
<dbReference type="AlphaFoldDB" id="A0A914VLD1"/>
<evidence type="ECO:0000313" key="2">
    <source>
        <dbReference type="WBParaSite" id="PSAMB.scaffold2117size25254.g16447.t1"/>
    </source>
</evidence>
<protein>
    <submittedName>
        <fullName evidence="2">Uncharacterized protein</fullName>
    </submittedName>
</protein>
<dbReference type="Proteomes" id="UP000887566">
    <property type="component" value="Unplaced"/>
</dbReference>
<reference evidence="2" key="1">
    <citation type="submission" date="2022-11" db="UniProtKB">
        <authorList>
            <consortium name="WormBaseParasite"/>
        </authorList>
    </citation>
    <scope>IDENTIFICATION</scope>
</reference>
<evidence type="ECO:0000313" key="1">
    <source>
        <dbReference type="Proteomes" id="UP000887566"/>
    </source>
</evidence>
<dbReference type="WBParaSite" id="PSAMB.scaffold2117size25254.g16447.t1">
    <property type="protein sequence ID" value="PSAMB.scaffold2117size25254.g16447.t1"/>
    <property type="gene ID" value="PSAMB.scaffold2117size25254.g16447"/>
</dbReference>